<feature type="compositionally biased region" description="Low complexity" evidence="1">
    <location>
        <begin position="870"/>
        <end position="879"/>
    </location>
</feature>
<feature type="region of interest" description="Disordered" evidence="1">
    <location>
        <begin position="204"/>
        <end position="235"/>
    </location>
</feature>
<feature type="compositionally biased region" description="Polar residues" evidence="1">
    <location>
        <begin position="1"/>
        <end position="11"/>
    </location>
</feature>
<keyword evidence="3" id="KW-1185">Reference proteome</keyword>
<evidence type="ECO:0000313" key="2">
    <source>
        <dbReference type="EMBL" id="KZT55459.1"/>
    </source>
</evidence>
<feature type="compositionally biased region" description="Low complexity" evidence="1">
    <location>
        <begin position="33"/>
        <end position="48"/>
    </location>
</feature>
<dbReference type="Proteomes" id="UP000076842">
    <property type="component" value="Unassembled WGS sequence"/>
</dbReference>
<proteinExistence type="predicted"/>
<feature type="compositionally biased region" description="Basic residues" evidence="1">
    <location>
        <begin position="851"/>
        <end position="869"/>
    </location>
</feature>
<feature type="compositionally biased region" description="Basic and acidic residues" evidence="1">
    <location>
        <begin position="396"/>
        <end position="416"/>
    </location>
</feature>
<feature type="region of interest" description="Disordered" evidence="1">
    <location>
        <begin position="249"/>
        <end position="284"/>
    </location>
</feature>
<feature type="region of interest" description="Disordered" evidence="1">
    <location>
        <begin position="162"/>
        <end position="188"/>
    </location>
</feature>
<dbReference type="AlphaFoldDB" id="A0A165EST9"/>
<feature type="compositionally biased region" description="Acidic residues" evidence="1">
    <location>
        <begin position="435"/>
        <end position="452"/>
    </location>
</feature>
<evidence type="ECO:0000256" key="1">
    <source>
        <dbReference type="SAM" id="MobiDB-lite"/>
    </source>
</evidence>
<evidence type="ECO:0000313" key="3">
    <source>
        <dbReference type="Proteomes" id="UP000076842"/>
    </source>
</evidence>
<reference evidence="2 3" key="1">
    <citation type="journal article" date="2016" name="Mol. Biol. Evol.">
        <title>Comparative Genomics of Early-Diverging Mushroom-Forming Fungi Provides Insights into the Origins of Lignocellulose Decay Capabilities.</title>
        <authorList>
            <person name="Nagy L.G."/>
            <person name="Riley R."/>
            <person name="Tritt A."/>
            <person name="Adam C."/>
            <person name="Daum C."/>
            <person name="Floudas D."/>
            <person name="Sun H."/>
            <person name="Yadav J.S."/>
            <person name="Pangilinan J."/>
            <person name="Larsson K.H."/>
            <person name="Matsuura K."/>
            <person name="Barry K."/>
            <person name="Labutti K."/>
            <person name="Kuo R."/>
            <person name="Ohm R.A."/>
            <person name="Bhattacharya S.S."/>
            <person name="Shirouzu T."/>
            <person name="Yoshinaga Y."/>
            <person name="Martin F.M."/>
            <person name="Grigoriev I.V."/>
            <person name="Hibbett D.S."/>
        </authorList>
    </citation>
    <scope>NUCLEOTIDE SEQUENCE [LARGE SCALE GENOMIC DNA]</scope>
    <source>
        <strain evidence="2 3">HHB12733</strain>
    </source>
</reference>
<feature type="region of interest" description="Disordered" evidence="1">
    <location>
        <begin position="1"/>
        <end position="64"/>
    </location>
</feature>
<dbReference type="EMBL" id="KV423994">
    <property type="protein sequence ID" value="KZT55459.1"/>
    <property type="molecule type" value="Genomic_DNA"/>
</dbReference>
<feature type="compositionally biased region" description="Polar residues" evidence="1">
    <location>
        <begin position="267"/>
        <end position="280"/>
    </location>
</feature>
<organism evidence="2 3">
    <name type="scientific">Calocera cornea HHB12733</name>
    <dbReference type="NCBI Taxonomy" id="1353952"/>
    <lineage>
        <taxon>Eukaryota</taxon>
        <taxon>Fungi</taxon>
        <taxon>Dikarya</taxon>
        <taxon>Basidiomycota</taxon>
        <taxon>Agaricomycotina</taxon>
        <taxon>Dacrymycetes</taxon>
        <taxon>Dacrymycetales</taxon>
        <taxon>Dacrymycetaceae</taxon>
        <taxon>Calocera</taxon>
    </lineage>
</organism>
<sequence>MQSAHRQQRVATLQPPPAPRRPRTPAVHHVNVSQAWSSQTNASSSPSPLSRPLPSSPTSLQHRRDLYTVDKAEERALDRYLGGYFPPALASASHLPTPNTPFSQSSEFDRGFPFASANAEGGFEYISSSLNPFIMNEASSLDLLRPNLSLFDDFTPPPLPGLGIRLPSALPTSDNHPPSPCSCPDDSAYHGSDITRLRDDTTYTAADHSPDSVAASSSGDLALTEGEAAPPTANETLPTEFMDMTMNMHMDIGSPANNPRNDGHTSMMVNTSTSSPTSQVGGALPGSPIASALASSHSSGLLGPAPLAFSTPLNHFERSGAPPPSLDGRNMPVQNHQGALPCTPQNENPHDGPQAEGASTSPPNLDDNPLPSSPSIRSPPPAHPNAPSGWPAHSGWPDRQEHDHDHDLDVDHDRHGLITNNPDTPQDDLMALSGPEDDADDDNDDVVPDQEDDPSHLQEWSSTTIKEWKDKLMTVVLRALPTNLEFDTIQKERLQKKNGLGRGKVTNRQANALDKGKRMFQEITRIFLDMLDVPSGVGAQRLGRWSPYLSNESPWNMWQRKWAAEHGDDNFDDERCRKAYHEFVGANPNYRDVLEAWERSHPRADGQKLTESQRLRRWSHFTREMQDRANTWEETHGFSCVILACTLVPEDKFDQFTFFHETPQMMDFSVQRLGQTNYNARLLAFHWLGDRQARKLTSHPAVGGNALITAARRRVPLPTVAKMRKIYADAVIHLEKQCAQLNPSANIQVSARARWRDWDSFLIDAGCTLRNWPNVLPWPWDLVENRGSATQALLTPLYYAVTGFNNQPKLDVTLWEEEEDPVIMTRADGTTFRLSDYEARKAAAFRPLSKAAKRLKKDRGRTRRGRKRPSYSSSSASSGSDDEEDHDHDHVARKRPRTSGKSDPPQPVTSDAPPPSSVPTVGQPPLDPGTRVSGPKKDLPQQLVYLPGKGRLNHGHERQQLPYHIVFMGICVSEVVETVIITPIPAVGGELRAVAVGCTESGAAKPPLGTLLLTHRASEVIAIFMETTLKVSTVLLFLQILRTDHHTCTIPGGPRVSTSPSYGCGRHEMLAFIKKERLRQQREYEREKRGKKRQAREEALQRLRKWKRHQRALQTIQLLDMSLSRNPLLFLATAATIVSE</sequence>
<feature type="region of interest" description="Disordered" evidence="1">
    <location>
        <begin position="848"/>
        <end position="941"/>
    </location>
</feature>
<accession>A0A165EST9</accession>
<dbReference type="OrthoDB" id="10676617at2759"/>
<gene>
    <name evidence="2" type="ORF">CALCODRAFT_484733</name>
</gene>
<protein>
    <submittedName>
        <fullName evidence="2">Uncharacterized protein</fullName>
    </submittedName>
</protein>
<feature type="region of interest" description="Disordered" evidence="1">
    <location>
        <begin position="313"/>
        <end position="462"/>
    </location>
</feature>
<name>A0A165EST9_9BASI</name>
<feature type="compositionally biased region" description="Polar residues" evidence="1">
    <location>
        <begin position="332"/>
        <end position="347"/>
    </location>
</feature>
<feature type="compositionally biased region" description="Pro residues" evidence="1">
    <location>
        <begin position="904"/>
        <end position="917"/>
    </location>
</feature>
<dbReference type="InParanoid" id="A0A165EST9"/>